<comment type="caution">
    <text evidence="3">The sequence shown here is derived from an EMBL/GenBank/DDBJ whole genome shotgun (WGS) entry which is preliminary data.</text>
</comment>
<keyword evidence="2" id="KW-1133">Transmembrane helix</keyword>
<gene>
    <name evidence="3" type="ORF">F1654_02100</name>
</gene>
<name>A0A5M6ZJ25_9PROT</name>
<evidence type="ECO:0000256" key="2">
    <source>
        <dbReference type="SAM" id="Phobius"/>
    </source>
</evidence>
<keyword evidence="2" id="KW-0472">Membrane</keyword>
<feature type="region of interest" description="Disordered" evidence="1">
    <location>
        <begin position="34"/>
        <end position="57"/>
    </location>
</feature>
<keyword evidence="4" id="KW-1185">Reference proteome</keyword>
<dbReference type="Proteomes" id="UP000325122">
    <property type="component" value="Unassembled WGS sequence"/>
</dbReference>
<evidence type="ECO:0000313" key="3">
    <source>
        <dbReference type="EMBL" id="KAA5804813.1"/>
    </source>
</evidence>
<protein>
    <submittedName>
        <fullName evidence="3">Uncharacterized protein</fullName>
    </submittedName>
</protein>
<evidence type="ECO:0000256" key="1">
    <source>
        <dbReference type="SAM" id="MobiDB-lite"/>
    </source>
</evidence>
<keyword evidence="2" id="KW-0812">Transmembrane</keyword>
<dbReference type="RefSeq" id="WP_150021844.1">
    <property type="nucleotide sequence ID" value="NZ_VWOJ01000001.1"/>
</dbReference>
<reference evidence="3 4" key="1">
    <citation type="submission" date="2019-09" db="EMBL/GenBank/DDBJ databases">
        <authorList>
            <person name="Kevbrin V."/>
            <person name="Grouzdev D.S."/>
        </authorList>
    </citation>
    <scope>NUCLEOTIDE SEQUENCE [LARGE SCALE GENOMIC DNA]</scope>
    <source>
        <strain evidence="3 4">G-192</strain>
    </source>
</reference>
<dbReference type="EMBL" id="VWOJ01000001">
    <property type="protein sequence ID" value="KAA5804813.1"/>
    <property type="molecule type" value="Genomic_DNA"/>
</dbReference>
<dbReference type="AlphaFoldDB" id="A0A5M6ZJ25"/>
<proteinExistence type="predicted"/>
<accession>A0A5M6ZJ25</accession>
<feature type="compositionally biased region" description="Basic and acidic residues" evidence="1">
    <location>
        <begin position="47"/>
        <end position="57"/>
    </location>
</feature>
<evidence type="ECO:0000313" key="4">
    <source>
        <dbReference type="Proteomes" id="UP000325122"/>
    </source>
</evidence>
<feature type="transmembrane region" description="Helical" evidence="2">
    <location>
        <begin position="464"/>
        <end position="484"/>
    </location>
</feature>
<organism evidence="3 4">
    <name type="scientific">Alkalicaulis satelles</name>
    <dbReference type="NCBI Taxonomy" id="2609175"/>
    <lineage>
        <taxon>Bacteria</taxon>
        <taxon>Pseudomonadati</taxon>
        <taxon>Pseudomonadota</taxon>
        <taxon>Alphaproteobacteria</taxon>
        <taxon>Maricaulales</taxon>
        <taxon>Maricaulaceae</taxon>
        <taxon>Alkalicaulis</taxon>
    </lineage>
</organism>
<sequence length="488" mass="54511">MSVTELFSQRYQARIGCGDLFLEDLHLHDYRAVEQSADETSETPASRLREHVQRESDMREQVKRAIGNVNEQRAVKDLPRRAAKRMADAYQQRSEHALSEVAMAGLDWLFEYSGQPPAIEPVKDDPYGLPANLLVFDFVEMFFDLLPGEEQLDFSRDLNARLQQGQSRWYFQLGRWRRNDWPHDRDSQFDHILLSLKLQSDAALRRKANLESSGESVAFDPQAAAAALKEAARRLWEADQLLSSDLLSDKIRHAAAVRAARQAFDACLKSFGGVVRGPFVRAKPPREPRRRFGIAARRSETPAKGVMKGPEEPLAAAYRIKRLGEALAQGHGIERAERLKLLERANLAEFVMRLVLFGLPPDKPDADDAESDEVRRYSRLTRTETPPAIGGRKLGHGEGSLHLQLQDKATARLAVDLMARLSQFATGAATSHPEGDMAGELPAAAFSRHPRQADLARQIFWRRVGYGALLLICAAGLVGLGLIAGTRL</sequence>